<gene>
    <name evidence="1" type="ORF">NK6_6479</name>
</gene>
<reference evidence="1 2" key="1">
    <citation type="submission" date="2014-11" db="EMBL/GenBank/DDBJ databases">
        <title>Symbiosis island explosion on the genome of extra-slow-growing strains of soybean bradyrhizobia with massive insertion sequences.</title>
        <authorList>
            <person name="Iida T."/>
            <person name="Minamisawa K."/>
        </authorList>
    </citation>
    <scope>NUCLEOTIDE SEQUENCE [LARGE SCALE GENOMIC DNA]</scope>
    <source>
        <strain evidence="1 2">NK6</strain>
    </source>
</reference>
<dbReference type="AlphaFoldDB" id="A0A0E4FXP8"/>
<organism evidence="1 2">
    <name type="scientific">Bradyrhizobium diazoefficiens</name>
    <dbReference type="NCBI Taxonomy" id="1355477"/>
    <lineage>
        <taxon>Bacteria</taxon>
        <taxon>Pseudomonadati</taxon>
        <taxon>Pseudomonadota</taxon>
        <taxon>Alphaproteobacteria</taxon>
        <taxon>Hyphomicrobiales</taxon>
        <taxon>Nitrobacteraceae</taxon>
        <taxon>Bradyrhizobium</taxon>
    </lineage>
</organism>
<dbReference type="EMBL" id="AP014685">
    <property type="protein sequence ID" value="BAR59631.1"/>
    <property type="molecule type" value="Genomic_DNA"/>
</dbReference>
<evidence type="ECO:0000313" key="2">
    <source>
        <dbReference type="Proteomes" id="UP000063308"/>
    </source>
</evidence>
<protein>
    <submittedName>
        <fullName evidence="1">Uncharacterized protein</fullName>
    </submittedName>
</protein>
<sequence>MTREFSDMNGQINGHAVLENVRRYRGIASLYRQTAAFRPGQSWSLLEQARDWEARALSELEAYFATHMDRAAPRAA</sequence>
<proteinExistence type="predicted"/>
<dbReference type="Proteomes" id="UP000063308">
    <property type="component" value="Chromosome"/>
</dbReference>
<name>A0A0E4FXP8_9BRAD</name>
<evidence type="ECO:0000313" key="1">
    <source>
        <dbReference type="EMBL" id="BAR59631.1"/>
    </source>
</evidence>
<accession>A0A0E4FXP8</accession>